<keyword evidence="2" id="KW-0012">Acyltransferase</keyword>
<dbReference type="InterPro" id="IPR016181">
    <property type="entry name" value="Acyl_CoA_acyltransferase"/>
</dbReference>
<dbReference type="KEGG" id="amus:LMH87_001971"/>
<comment type="caution">
    <text evidence="4">The sequence shown here is derived from an EMBL/GenBank/DDBJ whole genome shotgun (WGS) entry which is preliminary data.</text>
</comment>
<dbReference type="EMBL" id="JAJHUN010000010">
    <property type="protein sequence ID" value="KAJ4147456.1"/>
    <property type="molecule type" value="Genomic_DNA"/>
</dbReference>
<gene>
    <name evidence="4" type="ORF">LMH87_001971</name>
</gene>
<evidence type="ECO:0000256" key="2">
    <source>
        <dbReference type="ARBA" id="ARBA00023315"/>
    </source>
</evidence>
<dbReference type="CDD" id="cd04301">
    <property type="entry name" value="NAT_SF"/>
    <property type="match status" value="1"/>
</dbReference>
<evidence type="ECO:0000313" key="4">
    <source>
        <dbReference type="EMBL" id="KAJ4147456.1"/>
    </source>
</evidence>
<dbReference type="PANTHER" id="PTHR43072">
    <property type="entry name" value="N-ACETYLTRANSFERASE"/>
    <property type="match status" value="1"/>
</dbReference>
<dbReference type="SUPFAM" id="SSF55729">
    <property type="entry name" value="Acyl-CoA N-acyltransferases (Nat)"/>
    <property type="match status" value="1"/>
</dbReference>
<dbReference type="InterPro" id="IPR000182">
    <property type="entry name" value="GNAT_dom"/>
</dbReference>
<accession>A0A9W8UGN2</accession>
<dbReference type="Gene3D" id="3.40.630.30">
    <property type="match status" value="1"/>
</dbReference>
<evidence type="ECO:0000256" key="1">
    <source>
        <dbReference type="ARBA" id="ARBA00022679"/>
    </source>
</evidence>
<dbReference type="GO" id="GO:0016747">
    <property type="term" value="F:acyltransferase activity, transferring groups other than amino-acyl groups"/>
    <property type="evidence" value="ECO:0007669"/>
    <property type="project" value="InterPro"/>
</dbReference>
<protein>
    <recommendedName>
        <fullName evidence="3">N-acetyltransferase domain-containing protein</fullName>
    </recommendedName>
</protein>
<dbReference type="Proteomes" id="UP001144673">
    <property type="component" value="Chromosome 3"/>
</dbReference>
<dbReference type="PANTHER" id="PTHR43072:SF23">
    <property type="entry name" value="UPF0039 PROTEIN C11D3.02C"/>
    <property type="match status" value="1"/>
</dbReference>
<proteinExistence type="predicted"/>
<dbReference type="Pfam" id="PF13508">
    <property type="entry name" value="Acetyltransf_7"/>
    <property type="match status" value="1"/>
</dbReference>
<keyword evidence="5" id="KW-1185">Reference proteome</keyword>
<dbReference type="RefSeq" id="XP_056050397.1">
    <property type="nucleotide sequence ID" value="XM_056193350.1"/>
</dbReference>
<feature type="domain" description="N-acetyltransferase" evidence="3">
    <location>
        <begin position="5"/>
        <end position="192"/>
    </location>
</feature>
<name>A0A9W8UGN2_AKAMU</name>
<keyword evidence="1" id="KW-0808">Transferase</keyword>
<reference evidence="4" key="1">
    <citation type="journal article" date="2023" name="Access Microbiol">
        <title>De-novo genome assembly for Akanthomyces muscarius, a biocontrol agent of insect agricultural pests.</title>
        <authorList>
            <person name="Erdos Z."/>
            <person name="Studholme D.J."/>
            <person name="Raymond B."/>
            <person name="Sharma M."/>
        </authorList>
    </citation>
    <scope>NUCLEOTIDE SEQUENCE</scope>
    <source>
        <strain evidence="4">Ve6</strain>
    </source>
</reference>
<dbReference type="GeneID" id="80889130"/>
<dbReference type="AlphaFoldDB" id="A0A9W8UGN2"/>
<sequence>MTEEITYRPTEEADLPEIRAINARYILNTSITLKRAVPPLSSFLTKHQSLQARGLPHLVAVDRPADGAEDRVLGYACLSPYRSSHPPTTELSLFVHPDHQSRAVGSALLARVLARVRAEEVVHRWRDENDADRVVVPTVVRSVIAVMAVDPEGKEGGEALRRFYAKRGFEERGRLVKAGLKRGHWVDIIHFQFSTLED</sequence>
<evidence type="ECO:0000313" key="5">
    <source>
        <dbReference type="Proteomes" id="UP001144673"/>
    </source>
</evidence>
<dbReference type="PROSITE" id="PS51186">
    <property type="entry name" value="GNAT"/>
    <property type="match status" value="1"/>
</dbReference>
<evidence type="ECO:0000259" key="3">
    <source>
        <dbReference type="PROSITE" id="PS51186"/>
    </source>
</evidence>
<organism evidence="4 5">
    <name type="scientific">Akanthomyces muscarius</name>
    <name type="common">Entomopathogenic fungus</name>
    <name type="synonym">Lecanicillium muscarium</name>
    <dbReference type="NCBI Taxonomy" id="2231603"/>
    <lineage>
        <taxon>Eukaryota</taxon>
        <taxon>Fungi</taxon>
        <taxon>Dikarya</taxon>
        <taxon>Ascomycota</taxon>
        <taxon>Pezizomycotina</taxon>
        <taxon>Sordariomycetes</taxon>
        <taxon>Hypocreomycetidae</taxon>
        <taxon>Hypocreales</taxon>
        <taxon>Cordycipitaceae</taxon>
        <taxon>Akanthomyces</taxon>
    </lineage>
</organism>